<protein>
    <submittedName>
        <fullName evidence="5">Signal transducer and activator of transcription 1</fullName>
    </submittedName>
</protein>
<proteinExistence type="predicted"/>
<dbReference type="AlphaFoldDB" id="A0AB32U228"/>
<reference evidence="5" key="1">
    <citation type="submission" date="2025-08" db="UniProtKB">
        <authorList>
            <consortium name="RefSeq"/>
        </authorList>
    </citation>
    <scope>IDENTIFICATION</scope>
    <source>
        <strain evidence="5">Tuebingen</strain>
        <tissue evidence="5">Fibroblasts and whole tissue</tissue>
    </source>
</reference>
<gene>
    <name evidence="5" type="primary">LOC137496497</name>
</gene>
<dbReference type="InterPro" id="IPR036860">
    <property type="entry name" value="SH2_dom_sf"/>
</dbReference>
<evidence type="ECO:0000256" key="1">
    <source>
        <dbReference type="ARBA" id="ARBA00022999"/>
    </source>
</evidence>
<dbReference type="PROSITE" id="PS50001">
    <property type="entry name" value="SH2"/>
    <property type="match status" value="1"/>
</dbReference>
<dbReference type="GeneID" id="137496497"/>
<evidence type="ECO:0000313" key="4">
    <source>
        <dbReference type="Proteomes" id="UP000000437"/>
    </source>
</evidence>
<dbReference type="RefSeq" id="XP_068079772.1">
    <property type="nucleotide sequence ID" value="XM_068223671.2"/>
</dbReference>
<dbReference type="InterPro" id="IPR001217">
    <property type="entry name" value="STAT"/>
</dbReference>
<dbReference type="GO" id="GO:0007165">
    <property type="term" value="P:signal transduction"/>
    <property type="evidence" value="ECO:0007669"/>
    <property type="project" value="InterPro"/>
</dbReference>
<dbReference type="Gene3D" id="3.30.505.10">
    <property type="entry name" value="SH2 domain"/>
    <property type="match status" value="1"/>
</dbReference>
<dbReference type="Proteomes" id="UP000000437">
    <property type="component" value="Chromosome 9"/>
</dbReference>
<dbReference type="SUPFAM" id="SSF55550">
    <property type="entry name" value="SH2 domain"/>
    <property type="match status" value="1"/>
</dbReference>
<feature type="domain" description="SH2" evidence="3">
    <location>
        <begin position="62"/>
        <end position="171"/>
    </location>
</feature>
<organism evidence="4 5">
    <name type="scientific">Danio rerio</name>
    <name type="common">Zebrafish</name>
    <name type="synonym">Brachydanio rerio</name>
    <dbReference type="NCBI Taxonomy" id="7955"/>
    <lineage>
        <taxon>Eukaryota</taxon>
        <taxon>Metazoa</taxon>
        <taxon>Chordata</taxon>
        <taxon>Craniata</taxon>
        <taxon>Vertebrata</taxon>
        <taxon>Euteleostomi</taxon>
        <taxon>Actinopterygii</taxon>
        <taxon>Neopterygii</taxon>
        <taxon>Teleostei</taxon>
        <taxon>Ostariophysi</taxon>
        <taxon>Cypriniformes</taxon>
        <taxon>Danionidae</taxon>
        <taxon>Danioninae</taxon>
        <taxon>Danio</taxon>
    </lineage>
</organism>
<accession>A0AB32U228</accession>
<sequence length="171" mass="19753">MDRSLYFFFRCCLFSGHEAQGDPERLVQHGTFFKATVEQGGSLWHWIYGHLEFVKKYVLNIWNDGYIMGFLSQERAEALLRDKAPGTFLLRFSESCRDGGIIITWVEESQEGEPVLHSTEPYNNAKINTSSMPQIIRDFTAGEKHPVNPLIYLYPDIPRDVAFGRYYTSES</sequence>
<dbReference type="Gene3D" id="1.10.238.10">
    <property type="entry name" value="EF-hand"/>
    <property type="match status" value="1"/>
</dbReference>
<evidence type="ECO:0000313" key="5">
    <source>
        <dbReference type="RefSeq" id="XP_068079772.1"/>
    </source>
</evidence>
<dbReference type="Pfam" id="PF00017">
    <property type="entry name" value="SH2"/>
    <property type="match status" value="1"/>
</dbReference>
<dbReference type="KEGG" id="dre:137496497"/>
<dbReference type="InterPro" id="IPR000980">
    <property type="entry name" value="SH2"/>
</dbReference>
<dbReference type="FunFam" id="3.30.505.10:FF:000003">
    <property type="entry name" value="Signal transducer and activator of transcription"/>
    <property type="match status" value="1"/>
</dbReference>
<dbReference type="GO" id="GO:0003700">
    <property type="term" value="F:DNA-binding transcription factor activity"/>
    <property type="evidence" value="ECO:0007669"/>
    <property type="project" value="InterPro"/>
</dbReference>
<keyword evidence="4" id="KW-1185">Reference proteome</keyword>
<evidence type="ECO:0000256" key="2">
    <source>
        <dbReference type="PROSITE-ProRule" id="PRU00191"/>
    </source>
</evidence>
<name>A0AB32U228_DANRE</name>
<dbReference type="PANTHER" id="PTHR11801">
    <property type="entry name" value="SIGNAL TRANSDUCER AND ACTIVATOR OF TRANSCRIPTION"/>
    <property type="match status" value="1"/>
</dbReference>
<evidence type="ECO:0000259" key="3">
    <source>
        <dbReference type="PROSITE" id="PS50001"/>
    </source>
</evidence>
<keyword evidence="1 2" id="KW-0727">SH2 domain</keyword>